<dbReference type="KEGG" id="ahm:TL08_11210"/>
<gene>
    <name evidence="2" type="ORF">TL08_11210</name>
</gene>
<dbReference type="PANTHER" id="PTHR21310:SF15">
    <property type="entry name" value="AMINOGLYCOSIDE PHOSPHOTRANSFERASE DOMAIN-CONTAINING PROTEIN"/>
    <property type="match status" value="1"/>
</dbReference>
<dbReference type="InterPro" id="IPR011009">
    <property type="entry name" value="Kinase-like_dom_sf"/>
</dbReference>
<dbReference type="Gene3D" id="3.30.200.20">
    <property type="entry name" value="Phosphorylase Kinase, domain 1"/>
    <property type="match status" value="1"/>
</dbReference>
<keyword evidence="3" id="KW-1185">Reference proteome</keyword>
<accession>A0AAC9HPL4</accession>
<sequence>MSEVDASGLADADLTGLVTAAGLAGPVVSRTRLGGGMYNAVERVELADGQRLILKVAPDPTLPTLRYERDILRTEALFYRQASRVGAPVPSVLHTAFDRAQNQPDVLLMTELPGVPWAQRASTLSDSAHRTARRSLGGVVVDLHRVTGQRFGYPTGAVGPTEARWQAAFLTMLDAVLADARRFEVALPWGSREIRATIRGAAGLGPGSTVADGTGLLAAITTPVLVHFDLWPGNLLLAGPDEAPVISGVIDGERAFWGDPAADLVSLALFDDVEKDEDLLTAYRDAGGAIVFDDATRTRQALYRVYLYLIMLVETVPRATAGDALRRLEHRVGGLLVDELSWLRRQT</sequence>
<name>A0AAC9HPL4_9PSEU</name>
<dbReference type="AlphaFoldDB" id="A0AAC9HPL4"/>
<feature type="domain" description="Aminoglycoside phosphotransferase" evidence="1">
    <location>
        <begin position="31"/>
        <end position="292"/>
    </location>
</feature>
<protein>
    <submittedName>
        <fullName evidence="2">Aminoglycoside phosphotransferase</fullName>
    </submittedName>
</protein>
<dbReference type="RefSeq" id="WP_069848666.1">
    <property type="nucleotide sequence ID" value="NZ_CP014859.1"/>
</dbReference>
<evidence type="ECO:0000313" key="2">
    <source>
        <dbReference type="EMBL" id="AOS63056.1"/>
    </source>
</evidence>
<evidence type="ECO:0000259" key="1">
    <source>
        <dbReference type="Pfam" id="PF01636"/>
    </source>
</evidence>
<dbReference type="InterPro" id="IPR051678">
    <property type="entry name" value="AGP_Transferase"/>
</dbReference>
<dbReference type="SUPFAM" id="SSF56112">
    <property type="entry name" value="Protein kinase-like (PK-like)"/>
    <property type="match status" value="1"/>
</dbReference>
<organism evidence="2 3">
    <name type="scientific">Actinoalloteichus hymeniacidonis</name>
    <dbReference type="NCBI Taxonomy" id="340345"/>
    <lineage>
        <taxon>Bacteria</taxon>
        <taxon>Bacillati</taxon>
        <taxon>Actinomycetota</taxon>
        <taxon>Actinomycetes</taxon>
        <taxon>Pseudonocardiales</taxon>
        <taxon>Pseudonocardiaceae</taxon>
        <taxon>Actinoalloteichus</taxon>
    </lineage>
</organism>
<dbReference type="EMBL" id="CP014859">
    <property type="protein sequence ID" value="AOS63056.1"/>
    <property type="molecule type" value="Genomic_DNA"/>
</dbReference>
<dbReference type="InterPro" id="IPR002575">
    <property type="entry name" value="Aminoglycoside_PTrfase"/>
</dbReference>
<dbReference type="Pfam" id="PF01636">
    <property type="entry name" value="APH"/>
    <property type="match status" value="1"/>
</dbReference>
<reference evidence="3" key="1">
    <citation type="submission" date="2016-03" db="EMBL/GenBank/DDBJ databases">
        <title>Complete genome sequence of the type strain Actinoalloteichus hymeniacidonis DSM 45092.</title>
        <authorList>
            <person name="Schaffert L."/>
            <person name="Albersmeier A."/>
            <person name="Winkler A."/>
            <person name="Kalinowski J."/>
            <person name="Zotchev S."/>
            <person name="Ruckert C."/>
        </authorList>
    </citation>
    <scope>NUCLEOTIDE SEQUENCE [LARGE SCALE GENOMIC DNA]</scope>
    <source>
        <strain evidence="3">HPA177(T) (DSM 45092(T))</strain>
    </source>
</reference>
<dbReference type="Proteomes" id="UP000095210">
    <property type="component" value="Chromosome"/>
</dbReference>
<evidence type="ECO:0000313" key="3">
    <source>
        <dbReference type="Proteomes" id="UP000095210"/>
    </source>
</evidence>
<dbReference type="PANTHER" id="PTHR21310">
    <property type="entry name" value="AMINOGLYCOSIDE PHOSPHOTRANSFERASE-RELATED-RELATED"/>
    <property type="match status" value="1"/>
</dbReference>
<dbReference type="Gene3D" id="3.90.1200.10">
    <property type="match status" value="1"/>
</dbReference>
<proteinExistence type="predicted"/>